<protein>
    <submittedName>
        <fullName evidence="1">Uncharacterized protein</fullName>
    </submittedName>
</protein>
<evidence type="ECO:0000313" key="2">
    <source>
        <dbReference type="Proteomes" id="UP001057375"/>
    </source>
</evidence>
<feature type="non-terminal residue" evidence="1">
    <location>
        <position position="1"/>
    </location>
</feature>
<evidence type="ECO:0000313" key="1">
    <source>
        <dbReference type="EMBL" id="GKT30299.1"/>
    </source>
</evidence>
<keyword evidence="2" id="KW-1185">Reference proteome</keyword>
<sequence>NGWWCSVLTSSFDISSCSSVMFEVCKRYFFQRNVIYESFIDHVFIKKSELFKRDYKDLMAMLSRPRTYLFNYNRDLYHFLHSTSPQTDVFNPFVAPFESIPIYMTLPCKRTMESLILHDDNFEFFPERNCFVNTFHPSEARIASIREIDERIDISELRIKFDIHPCDYSQTLLNEVMKSLDKNIFGHIVFICYDDDDPNSILFAKYATEYMRYRQPCLHIVLWNIGEEIDFMLSESCSSPQTIGKTFVQKNDALLVDGFDKYNEVLDLLIRVQASEIQRIKDPSDPSACVVKEDDVFKLYAVPRSVAIFGAGQKEYASRFHKWAKDATSKFSSSCSSSSVKHVGGKYNTFGKGNRQSKYFLVFDKIDSERYWKQELGIHYSRKDEFNQFLAACVVFDVCD</sequence>
<accession>A0ABQ5KG89</accession>
<proteinExistence type="predicted"/>
<comment type="caution">
    <text evidence="1">The sequence shown here is derived from an EMBL/GenBank/DDBJ whole genome shotgun (WGS) entry which is preliminary data.</text>
</comment>
<gene>
    <name evidence="1" type="ORF">ADUPG1_001468</name>
</gene>
<dbReference type="Proteomes" id="UP001057375">
    <property type="component" value="Unassembled WGS sequence"/>
</dbReference>
<feature type="non-terminal residue" evidence="1">
    <location>
        <position position="400"/>
    </location>
</feature>
<dbReference type="EMBL" id="BQXS01001224">
    <property type="protein sequence ID" value="GKT30299.1"/>
    <property type="molecule type" value="Genomic_DNA"/>
</dbReference>
<name>A0ABQ5KG89_9EUKA</name>
<reference evidence="1" key="1">
    <citation type="submission" date="2022-03" db="EMBL/GenBank/DDBJ databases">
        <title>Draft genome sequence of Aduncisulcus paluster, a free-living microaerophilic Fornicata.</title>
        <authorList>
            <person name="Yuyama I."/>
            <person name="Kume K."/>
            <person name="Tamura T."/>
            <person name="Inagaki Y."/>
            <person name="Hashimoto T."/>
        </authorList>
    </citation>
    <scope>NUCLEOTIDE SEQUENCE</scope>
    <source>
        <strain evidence="1">NY0171</strain>
    </source>
</reference>
<organism evidence="1 2">
    <name type="scientific">Aduncisulcus paluster</name>
    <dbReference type="NCBI Taxonomy" id="2918883"/>
    <lineage>
        <taxon>Eukaryota</taxon>
        <taxon>Metamonada</taxon>
        <taxon>Carpediemonas-like organisms</taxon>
        <taxon>Aduncisulcus</taxon>
    </lineage>
</organism>